<dbReference type="InterPro" id="IPR008271">
    <property type="entry name" value="Ser/Thr_kinase_AS"/>
</dbReference>
<dbReference type="PANTHER" id="PTHR43289">
    <property type="entry name" value="MITOGEN-ACTIVATED PROTEIN KINASE KINASE KINASE 20-RELATED"/>
    <property type="match status" value="1"/>
</dbReference>
<evidence type="ECO:0000256" key="7">
    <source>
        <dbReference type="ARBA" id="ARBA00047899"/>
    </source>
</evidence>
<feature type="domain" description="Protein kinase" evidence="12">
    <location>
        <begin position="12"/>
        <end position="270"/>
    </location>
</feature>
<reference evidence="14 15" key="1">
    <citation type="journal article" date="2011" name="Stand. Genomic Sci.">
        <title>Complete genome sequence of the filamentous gliding predatory bacterium Herpetosiphon aurantiacus type strain (114-95(T)).</title>
        <authorList>
            <person name="Kiss H."/>
            <person name="Nett M."/>
            <person name="Domin N."/>
            <person name="Martin K."/>
            <person name="Maresca J.A."/>
            <person name="Copeland A."/>
            <person name="Lapidus A."/>
            <person name="Lucas S."/>
            <person name="Berry K.W."/>
            <person name="Glavina Del Rio T."/>
            <person name="Dalin E."/>
            <person name="Tice H."/>
            <person name="Pitluck S."/>
            <person name="Richardson P."/>
            <person name="Bruce D."/>
            <person name="Goodwin L."/>
            <person name="Han C."/>
            <person name="Detter J.C."/>
            <person name="Schmutz J."/>
            <person name="Brettin T."/>
            <person name="Land M."/>
            <person name="Hauser L."/>
            <person name="Kyrpides N.C."/>
            <person name="Ivanova N."/>
            <person name="Goker M."/>
            <person name="Woyke T."/>
            <person name="Klenk H.P."/>
            <person name="Bryant D.A."/>
        </authorList>
    </citation>
    <scope>NUCLEOTIDE SEQUENCE [LARGE SCALE GENOMIC DNA]</scope>
    <source>
        <strain evidence="15">ATCC 23779 / DSM 785 / 114-95</strain>
    </source>
</reference>
<dbReference type="InterPro" id="IPR017441">
    <property type="entry name" value="Protein_kinase_ATP_BS"/>
</dbReference>
<accession>A9B3M6</accession>
<dbReference type="InterPro" id="IPR000719">
    <property type="entry name" value="Prot_kinase_dom"/>
</dbReference>
<keyword evidence="11" id="KW-0472">Membrane</keyword>
<dbReference type="Pfam" id="PF00069">
    <property type="entry name" value="Pkinase"/>
    <property type="match status" value="1"/>
</dbReference>
<dbReference type="GO" id="GO:0005524">
    <property type="term" value="F:ATP binding"/>
    <property type="evidence" value="ECO:0007669"/>
    <property type="project" value="UniProtKB-UniRule"/>
</dbReference>
<keyword evidence="4 9" id="KW-0547">Nucleotide-binding</keyword>
<sequence>MSEQPRILNNRYQLERKLGQGGMATVYLGRDLRLNRPVAIKVLHGQYASDEQFLRRFKHEADAAAQLGHPNIVRVYDIGAEGDLHYIVMEYVQGTDLKEIISLQAPLPVPRTLAIVRQVAEALQAAHDSGLVHRDVKPQNVLIDTNDYARLSDFGIAKSKQSSALTDPGTTFGTADYLAPEQAQGLGATPLSDVYALGVLTYEMLTGRLPFSGDSPLAVALQHIQAAPPPLLSYNPSIPPQLEAIVLQAMAKDPAQRPQSARAFAELLRLYRERGNQATMAVPSSNAGRLPQTQEPAEVRPPRQQPAPPARPRQNYAPPLAAQHPVPMNQPQSRQSSGCGLWVIATFLLVGIGGLVYVLMFTDVMQSISQAFGGNKPTQVAPTGEPTPAPEMVEVPDLVGRTESEALDLLKSLELGEQRKEPRNDLAPAATVIGQDVAAGTKVAKGTVIPFTLSLGPAQVEIPDVTRQQFDAASDALIRAGFKVRRTDTPDQTIPAGFVLRQNPPAGLKLAQGSEIELVVSVGDLVMFPDLIGRQRAEAEAILATRSDLRLDIVDEQGPDLIPNFDSIAANTVVSATANGQPIDNGALIPRGSIIVLGVRRP</sequence>
<dbReference type="PANTHER" id="PTHR43289:SF34">
    <property type="entry name" value="SERINE_THREONINE-PROTEIN KINASE YBDM-RELATED"/>
    <property type="match status" value="1"/>
</dbReference>
<dbReference type="Gene3D" id="3.30.10.20">
    <property type="match status" value="2"/>
</dbReference>
<dbReference type="FunFam" id="1.10.510.10:FF:000021">
    <property type="entry name" value="Serine/threonine protein kinase"/>
    <property type="match status" value="1"/>
</dbReference>
<comment type="catalytic activity">
    <reaction evidence="8">
        <text>L-seryl-[protein] + ATP = O-phospho-L-seryl-[protein] + ADP + H(+)</text>
        <dbReference type="Rhea" id="RHEA:17989"/>
        <dbReference type="Rhea" id="RHEA-COMP:9863"/>
        <dbReference type="Rhea" id="RHEA-COMP:11604"/>
        <dbReference type="ChEBI" id="CHEBI:15378"/>
        <dbReference type="ChEBI" id="CHEBI:29999"/>
        <dbReference type="ChEBI" id="CHEBI:30616"/>
        <dbReference type="ChEBI" id="CHEBI:83421"/>
        <dbReference type="ChEBI" id="CHEBI:456216"/>
        <dbReference type="EC" id="2.7.11.1"/>
    </reaction>
</comment>
<dbReference type="Proteomes" id="UP000000787">
    <property type="component" value="Chromosome"/>
</dbReference>
<keyword evidence="11" id="KW-1133">Transmembrane helix</keyword>
<organism evidence="14 15">
    <name type="scientific">Herpetosiphon aurantiacus (strain ATCC 23779 / DSM 785 / 114-95)</name>
    <dbReference type="NCBI Taxonomy" id="316274"/>
    <lineage>
        <taxon>Bacteria</taxon>
        <taxon>Bacillati</taxon>
        <taxon>Chloroflexota</taxon>
        <taxon>Chloroflexia</taxon>
        <taxon>Herpetosiphonales</taxon>
        <taxon>Herpetosiphonaceae</taxon>
        <taxon>Herpetosiphon</taxon>
    </lineage>
</organism>
<feature type="binding site" evidence="9">
    <location>
        <position position="41"/>
    </location>
    <ligand>
        <name>ATP</name>
        <dbReference type="ChEBI" id="CHEBI:30616"/>
    </ligand>
</feature>
<keyword evidence="11" id="KW-0812">Transmembrane</keyword>
<dbReference type="PROSITE" id="PS00107">
    <property type="entry name" value="PROTEIN_KINASE_ATP"/>
    <property type="match status" value="1"/>
</dbReference>
<feature type="transmembrane region" description="Helical" evidence="11">
    <location>
        <begin position="340"/>
        <end position="360"/>
    </location>
</feature>
<dbReference type="EC" id="2.7.11.1" evidence="1"/>
<evidence type="ECO:0000256" key="11">
    <source>
        <dbReference type="SAM" id="Phobius"/>
    </source>
</evidence>
<evidence type="ECO:0000256" key="10">
    <source>
        <dbReference type="SAM" id="MobiDB-lite"/>
    </source>
</evidence>
<dbReference type="HOGENOM" id="CLU_000288_135_2_0"/>
<evidence type="ECO:0000256" key="1">
    <source>
        <dbReference type="ARBA" id="ARBA00012513"/>
    </source>
</evidence>
<keyword evidence="5 14" id="KW-0418">Kinase</keyword>
<dbReference type="CDD" id="cd14014">
    <property type="entry name" value="STKc_PknB_like"/>
    <property type="match status" value="1"/>
</dbReference>
<feature type="compositionally biased region" description="Polar residues" evidence="10">
    <location>
        <begin position="280"/>
        <end position="293"/>
    </location>
</feature>
<comment type="catalytic activity">
    <reaction evidence="7">
        <text>L-threonyl-[protein] + ATP = O-phospho-L-threonyl-[protein] + ADP + H(+)</text>
        <dbReference type="Rhea" id="RHEA:46608"/>
        <dbReference type="Rhea" id="RHEA-COMP:11060"/>
        <dbReference type="Rhea" id="RHEA-COMP:11605"/>
        <dbReference type="ChEBI" id="CHEBI:15378"/>
        <dbReference type="ChEBI" id="CHEBI:30013"/>
        <dbReference type="ChEBI" id="CHEBI:30616"/>
        <dbReference type="ChEBI" id="CHEBI:61977"/>
        <dbReference type="ChEBI" id="CHEBI:456216"/>
        <dbReference type="EC" id="2.7.11.1"/>
    </reaction>
</comment>
<dbReference type="FunFam" id="3.30.200.20:FF:000035">
    <property type="entry name" value="Serine/threonine protein kinase Stk1"/>
    <property type="match status" value="1"/>
</dbReference>
<dbReference type="eggNOG" id="COG2815">
    <property type="taxonomic scope" value="Bacteria"/>
</dbReference>
<dbReference type="PROSITE" id="PS00108">
    <property type="entry name" value="PROTEIN_KINASE_ST"/>
    <property type="match status" value="1"/>
</dbReference>
<evidence type="ECO:0000256" key="5">
    <source>
        <dbReference type="ARBA" id="ARBA00022777"/>
    </source>
</evidence>
<keyword evidence="3" id="KW-0808">Transferase</keyword>
<dbReference type="Gene3D" id="3.30.200.20">
    <property type="entry name" value="Phosphorylase Kinase, domain 1"/>
    <property type="match status" value="1"/>
</dbReference>
<protein>
    <recommendedName>
        <fullName evidence="1">non-specific serine/threonine protein kinase</fullName>
        <ecNumber evidence="1">2.7.11.1</ecNumber>
    </recommendedName>
</protein>
<name>A9B3M6_HERA2</name>
<dbReference type="eggNOG" id="COG0515">
    <property type="taxonomic scope" value="Bacteria"/>
</dbReference>
<dbReference type="KEGG" id="hau:Haur_2960"/>
<dbReference type="InterPro" id="IPR005543">
    <property type="entry name" value="PASTA_dom"/>
</dbReference>
<evidence type="ECO:0000256" key="9">
    <source>
        <dbReference type="PROSITE-ProRule" id="PRU10141"/>
    </source>
</evidence>
<dbReference type="PROSITE" id="PS50011">
    <property type="entry name" value="PROTEIN_KINASE_DOM"/>
    <property type="match status" value="1"/>
</dbReference>
<gene>
    <name evidence="14" type="ordered locus">Haur_2960</name>
</gene>
<evidence type="ECO:0000256" key="6">
    <source>
        <dbReference type="ARBA" id="ARBA00022840"/>
    </source>
</evidence>
<feature type="region of interest" description="Disordered" evidence="10">
    <location>
        <begin position="280"/>
        <end position="335"/>
    </location>
</feature>
<evidence type="ECO:0000259" key="13">
    <source>
        <dbReference type="PROSITE" id="PS51178"/>
    </source>
</evidence>
<dbReference type="GO" id="GO:0004674">
    <property type="term" value="F:protein serine/threonine kinase activity"/>
    <property type="evidence" value="ECO:0007669"/>
    <property type="project" value="UniProtKB-KW"/>
</dbReference>
<evidence type="ECO:0000259" key="12">
    <source>
        <dbReference type="PROSITE" id="PS50011"/>
    </source>
</evidence>
<keyword evidence="15" id="KW-1185">Reference proteome</keyword>
<keyword evidence="6 9" id="KW-0067">ATP-binding</keyword>
<proteinExistence type="predicted"/>
<evidence type="ECO:0000256" key="3">
    <source>
        <dbReference type="ARBA" id="ARBA00022679"/>
    </source>
</evidence>
<dbReference type="EMBL" id="CP000875">
    <property type="protein sequence ID" value="ABX05598.1"/>
    <property type="molecule type" value="Genomic_DNA"/>
</dbReference>
<evidence type="ECO:0000256" key="8">
    <source>
        <dbReference type="ARBA" id="ARBA00048679"/>
    </source>
</evidence>
<dbReference type="STRING" id="316274.Haur_2960"/>
<evidence type="ECO:0000313" key="15">
    <source>
        <dbReference type="Proteomes" id="UP000000787"/>
    </source>
</evidence>
<keyword evidence="2 14" id="KW-0723">Serine/threonine-protein kinase</keyword>
<dbReference type="PROSITE" id="PS51178">
    <property type="entry name" value="PASTA"/>
    <property type="match status" value="2"/>
</dbReference>
<dbReference type="Gene3D" id="1.10.510.10">
    <property type="entry name" value="Transferase(Phosphotransferase) domain 1"/>
    <property type="match status" value="1"/>
</dbReference>
<dbReference type="InterPro" id="IPR011009">
    <property type="entry name" value="Kinase-like_dom_sf"/>
</dbReference>
<dbReference type="BioCyc" id="HAUR316274:GHYA-2992-MONOMER"/>
<evidence type="ECO:0000313" key="14">
    <source>
        <dbReference type="EMBL" id="ABX05598.1"/>
    </source>
</evidence>
<dbReference type="CDD" id="cd06577">
    <property type="entry name" value="PASTA_pknB"/>
    <property type="match status" value="3"/>
</dbReference>
<dbReference type="SMART" id="SM00220">
    <property type="entry name" value="S_TKc"/>
    <property type="match status" value="1"/>
</dbReference>
<dbReference type="FunCoup" id="A9B3M6">
    <property type="interactions" value="38"/>
</dbReference>
<dbReference type="SMART" id="SM00740">
    <property type="entry name" value="PASTA"/>
    <property type="match status" value="2"/>
</dbReference>
<evidence type="ECO:0000256" key="4">
    <source>
        <dbReference type="ARBA" id="ARBA00022741"/>
    </source>
</evidence>
<dbReference type="NCBIfam" id="NF033483">
    <property type="entry name" value="PknB_PASTA_kin"/>
    <property type="match status" value="1"/>
</dbReference>
<dbReference type="Pfam" id="PF03793">
    <property type="entry name" value="PASTA"/>
    <property type="match status" value="2"/>
</dbReference>
<evidence type="ECO:0000256" key="2">
    <source>
        <dbReference type="ARBA" id="ARBA00022527"/>
    </source>
</evidence>
<dbReference type="SUPFAM" id="SSF56112">
    <property type="entry name" value="Protein kinase-like (PK-like)"/>
    <property type="match status" value="1"/>
</dbReference>
<dbReference type="AlphaFoldDB" id="A9B3M6"/>
<feature type="domain" description="PASTA" evidence="13">
    <location>
        <begin position="389"/>
        <end position="455"/>
    </location>
</feature>
<dbReference type="InParanoid" id="A9B3M6"/>
<feature type="domain" description="PASTA" evidence="13">
    <location>
        <begin position="456"/>
        <end position="522"/>
    </location>
</feature>